<dbReference type="EMBL" id="CAXAMM010001447">
    <property type="protein sequence ID" value="CAK8991992.1"/>
    <property type="molecule type" value="Genomic_DNA"/>
</dbReference>
<dbReference type="SMART" id="SM00213">
    <property type="entry name" value="UBQ"/>
    <property type="match status" value="1"/>
</dbReference>
<accession>A0ABP0HP49</accession>
<dbReference type="Pfam" id="PF00240">
    <property type="entry name" value="ubiquitin"/>
    <property type="match status" value="1"/>
</dbReference>
<dbReference type="Gene3D" id="3.10.20.90">
    <property type="entry name" value="Phosphatidylinositol 3-kinase Catalytic Subunit, Chain A, domain 1"/>
    <property type="match status" value="1"/>
</dbReference>
<evidence type="ECO:0000313" key="2">
    <source>
        <dbReference type="Proteomes" id="UP001642464"/>
    </source>
</evidence>
<organism evidence="1 2">
    <name type="scientific">Durusdinium trenchii</name>
    <dbReference type="NCBI Taxonomy" id="1381693"/>
    <lineage>
        <taxon>Eukaryota</taxon>
        <taxon>Sar</taxon>
        <taxon>Alveolata</taxon>
        <taxon>Dinophyceae</taxon>
        <taxon>Suessiales</taxon>
        <taxon>Symbiodiniaceae</taxon>
        <taxon>Durusdinium</taxon>
    </lineage>
</organism>
<name>A0ABP0HP49_9DINO</name>
<dbReference type="InterPro" id="IPR000626">
    <property type="entry name" value="Ubiquitin-like_dom"/>
</dbReference>
<dbReference type="SUPFAM" id="SSF54236">
    <property type="entry name" value="Ubiquitin-like"/>
    <property type="match status" value="1"/>
</dbReference>
<comment type="caution">
    <text evidence="1">The sequence shown here is derived from an EMBL/GenBank/DDBJ whole genome shotgun (WGS) entry which is preliminary data.</text>
</comment>
<sequence length="318" mass="36856">MGGFPSRPMEEEKEEAEEVEEEQEEEFDEAQDYEIQQMMQMEPEDQEPVLVRVRMVNGDVHSCEALPFDTIRRLKAQLATRTGVPAHQQRLLLGTELLKDQLMLRDLHFDEGRQLPELTLVLGPPIPSWAFELGFDGDFPGCLRDYFAKHSEEQPPWLDHDVEIWERFRMYEEENMCRSYALRGWNHFVQLVTRDGEIRGIVRAAPNQEIELEARGWIQNCTGDNTATHQLLLAVDTWVVGELYSGVPSFKDPFATPIRFTAPKADGVYMLWRSGDLQDTMVDAKRFFELRHTRADPELYPTNFVGWLIVKSPPVDET</sequence>
<dbReference type="InterPro" id="IPR029071">
    <property type="entry name" value="Ubiquitin-like_domsf"/>
</dbReference>
<keyword evidence="2" id="KW-1185">Reference proteome</keyword>
<protein>
    <submittedName>
        <fullName evidence="1">Chloroplastic</fullName>
    </submittedName>
</protein>
<dbReference type="Proteomes" id="UP001642464">
    <property type="component" value="Unassembled WGS sequence"/>
</dbReference>
<gene>
    <name evidence="1" type="ORF">SCF082_LOCUS2895</name>
</gene>
<proteinExistence type="predicted"/>
<dbReference type="PROSITE" id="PS50053">
    <property type="entry name" value="UBIQUITIN_2"/>
    <property type="match status" value="1"/>
</dbReference>
<dbReference type="CDD" id="cd17039">
    <property type="entry name" value="Ubl_ubiquitin_like"/>
    <property type="match status" value="1"/>
</dbReference>
<evidence type="ECO:0000313" key="1">
    <source>
        <dbReference type="EMBL" id="CAK8991992.1"/>
    </source>
</evidence>
<reference evidence="1 2" key="1">
    <citation type="submission" date="2024-02" db="EMBL/GenBank/DDBJ databases">
        <authorList>
            <person name="Chen Y."/>
            <person name="Shah S."/>
            <person name="Dougan E. K."/>
            <person name="Thang M."/>
            <person name="Chan C."/>
        </authorList>
    </citation>
    <scope>NUCLEOTIDE SEQUENCE [LARGE SCALE GENOMIC DNA]</scope>
</reference>